<dbReference type="HOGENOM" id="CLU_1197596_0_0_2"/>
<gene>
    <name evidence="1" type="ORF">NADRNF5_1111</name>
</gene>
<reference evidence="1 2" key="2">
    <citation type="journal article" date="2016" name="ISME J.">
        <title>Physiological and genomic characterization of two novel marine thaumarchaeal strains indicates niche differentiation.</title>
        <authorList>
            <person name="Bayer B."/>
            <person name="Vojvoda J."/>
            <person name="Offre P."/>
            <person name="Alves R.J."/>
            <person name="Elisabeth N.H."/>
            <person name="Garcia J.A."/>
            <person name="Volland J.M."/>
            <person name="Srivastava A."/>
            <person name="Schleper C."/>
            <person name="Herndl G.J."/>
        </authorList>
    </citation>
    <scope>NUCLEOTIDE SEQUENCE [LARGE SCALE GENOMIC DNA]</scope>
    <source>
        <strain evidence="1 2">NF5</strain>
    </source>
</reference>
<sequence>MMNKLFLVIPLLLVLTLGVSFTYAESIIPGWIKNTALWYGQDKISEKEYLESLRYLINNKILFLDEAEKNTVLDPTITSNEVSVTKPRINQCSTLYQSYKNIGKAQFIAKYEHVNYINICVKLYQDPIWNYQGGDRLEQLNAKFIEFEQKAKESKPKLSYEPSVKILSTTKIGEGKYDVKFNVCAGDKKIDKAKVLVKSAIESIQVGTNKDIPENVCRTYVTQLHANNVANIQITILEQVLE</sequence>
<dbReference type="KEGG" id="nin:NADRNF5_1111"/>
<accession>A0A0D5C274</accession>
<dbReference type="AlphaFoldDB" id="A0A0D5C274"/>
<protein>
    <submittedName>
        <fullName evidence="1">Blue (Type1) copper domain-containing protein</fullName>
    </submittedName>
</protein>
<dbReference type="STRING" id="1580092.NADRNF5_1111"/>
<dbReference type="EMBL" id="CP011070">
    <property type="protein sequence ID" value="AJW70801.1"/>
    <property type="molecule type" value="Genomic_DNA"/>
</dbReference>
<evidence type="ECO:0000313" key="1">
    <source>
        <dbReference type="EMBL" id="AJW70801.1"/>
    </source>
</evidence>
<keyword evidence="2" id="KW-1185">Reference proteome</keyword>
<evidence type="ECO:0000313" key="2">
    <source>
        <dbReference type="Proteomes" id="UP000032408"/>
    </source>
</evidence>
<name>A0A0D5C274_9ARCH</name>
<dbReference type="Proteomes" id="UP000032408">
    <property type="component" value="Chromosome"/>
</dbReference>
<proteinExistence type="predicted"/>
<reference evidence="2" key="1">
    <citation type="submission" date="2015-03" db="EMBL/GenBank/DDBJ databases">
        <title>Characterization of two novel Thaumarchaeota isolated from the Northern Adriatic Sea.</title>
        <authorList>
            <person name="Bayer B."/>
            <person name="Vojvoda J."/>
            <person name="Offre P."/>
            <person name="Srivastava A."/>
            <person name="Elisabeth N."/>
            <person name="Garcia J.A.L."/>
            <person name="Schleper C."/>
            <person name="Herndl G.J."/>
        </authorList>
    </citation>
    <scope>NUCLEOTIDE SEQUENCE [LARGE SCALE GENOMIC DNA]</scope>
    <source>
        <strain evidence="2">NF5</strain>
    </source>
</reference>
<organism evidence="1 2">
    <name type="scientific">Nitrosopumilus adriaticus</name>
    <dbReference type="NCBI Taxonomy" id="1580092"/>
    <lineage>
        <taxon>Archaea</taxon>
        <taxon>Nitrososphaerota</taxon>
        <taxon>Nitrososphaeria</taxon>
        <taxon>Nitrosopumilales</taxon>
        <taxon>Nitrosopumilaceae</taxon>
        <taxon>Nitrosopumilus</taxon>
    </lineage>
</organism>